<accession>V2W359</accession>
<dbReference type="PATRIC" id="fig|1120928.5.peg.2703"/>
<reference evidence="1 2" key="1">
    <citation type="submission" date="2013-10" db="EMBL/GenBank/DDBJ databases">
        <title>The Genome Sequence of Acinetobacter tjernbergiae CIP107465.</title>
        <authorList>
            <consortium name="The Broad Institute Genomics Platform"/>
            <consortium name="The Broad Institute Genome Sequencing Center for Infectious Disease"/>
            <person name="Cerqueira G."/>
            <person name="Feldgarden M."/>
            <person name="Courvalin P."/>
            <person name="Grillot-Courvalin C."/>
            <person name="Clermont D."/>
            <person name="Rocha E."/>
            <person name="Yoon E.-J."/>
            <person name="Nemec A."/>
            <person name="Young S.K."/>
            <person name="Zeng Q."/>
            <person name="Gargeya S."/>
            <person name="Fitzgerald M."/>
            <person name="Abouelleil A."/>
            <person name="Alvarado L."/>
            <person name="Berlin A.M."/>
            <person name="Chapman S.B."/>
            <person name="Gainer-Dewar J."/>
            <person name="Goldberg J."/>
            <person name="Gnerre S."/>
            <person name="Griggs A."/>
            <person name="Gujja S."/>
            <person name="Hansen M."/>
            <person name="Howarth C."/>
            <person name="Imamovic A."/>
            <person name="Ireland A."/>
            <person name="Larimer J."/>
            <person name="McCowan C."/>
            <person name="Murphy C."/>
            <person name="Pearson M."/>
            <person name="Poon T.W."/>
            <person name="Priest M."/>
            <person name="Roberts A."/>
            <person name="Saif S."/>
            <person name="Shea T."/>
            <person name="Sykes S."/>
            <person name="Wortman J."/>
            <person name="Nusbaum C."/>
            <person name="Birren B."/>
        </authorList>
    </citation>
    <scope>NUCLEOTIDE SEQUENCE [LARGE SCALE GENOMIC DNA]</scope>
    <source>
        <strain evidence="1 2">CIP 107465</strain>
    </source>
</reference>
<name>V2W359_9GAMM</name>
<dbReference type="STRING" id="202955.GCA_000759995_00442"/>
<protein>
    <submittedName>
        <fullName evidence="1">Uncharacterized protein</fullName>
    </submittedName>
</protein>
<evidence type="ECO:0000313" key="1">
    <source>
        <dbReference type="EMBL" id="ESK54429.1"/>
    </source>
</evidence>
<dbReference type="RefSeq" id="WP_023274741.1">
    <property type="nucleotide sequence ID" value="NZ_AYEV01000030.1"/>
</dbReference>
<proteinExistence type="predicted"/>
<evidence type="ECO:0000313" key="2">
    <source>
        <dbReference type="Proteomes" id="UP000017404"/>
    </source>
</evidence>
<keyword evidence="2" id="KW-1185">Reference proteome</keyword>
<dbReference type="EMBL" id="AYEV01000030">
    <property type="protein sequence ID" value="ESK54429.1"/>
    <property type="molecule type" value="Genomic_DNA"/>
</dbReference>
<gene>
    <name evidence="1" type="ORF">F990_02673</name>
</gene>
<organism evidence="1 2">
    <name type="scientific">Acinetobacter tjernbergiae DSM 14971 = CIP 107465</name>
    <dbReference type="NCBI Taxonomy" id="1120928"/>
    <lineage>
        <taxon>Bacteria</taxon>
        <taxon>Pseudomonadati</taxon>
        <taxon>Pseudomonadota</taxon>
        <taxon>Gammaproteobacteria</taxon>
        <taxon>Moraxellales</taxon>
        <taxon>Moraxellaceae</taxon>
        <taxon>Acinetobacter</taxon>
    </lineage>
</organism>
<dbReference type="OrthoDB" id="9792323at2"/>
<dbReference type="AlphaFoldDB" id="V2W359"/>
<comment type="caution">
    <text evidence="1">The sequence shown here is derived from an EMBL/GenBank/DDBJ whole genome shotgun (WGS) entry which is preliminary data.</text>
</comment>
<dbReference type="Proteomes" id="UP000017404">
    <property type="component" value="Unassembled WGS sequence"/>
</dbReference>
<sequence>MQTSLPCHPLGAVNAFMGHIAIENFDKTAMSILTLSGIVTLNKRVIHNCCWQDYFMNLDHYVFARYEIDENAK</sequence>